<dbReference type="AlphaFoldDB" id="A0A402DTV5"/>
<gene>
    <name evidence="2" type="ORF">CBZ_25880</name>
</gene>
<dbReference type="OrthoDB" id="4824168at2"/>
<dbReference type="RefSeq" id="WP_130782142.1">
    <property type="nucleotide sequence ID" value="NZ_BIMR01000223.1"/>
</dbReference>
<feature type="chain" id="PRO_5019466723" evidence="1">
    <location>
        <begin position="34"/>
        <end position="370"/>
    </location>
</feature>
<evidence type="ECO:0000256" key="1">
    <source>
        <dbReference type="SAM" id="SignalP"/>
    </source>
</evidence>
<dbReference type="EMBL" id="BIMR01000223">
    <property type="protein sequence ID" value="GCE77532.1"/>
    <property type="molecule type" value="Genomic_DNA"/>
</dbReference>
<dbReference type="InterPro" id="IPR012334">
    <property type="entry name" value="Pectin_lyas_fold"/>
</dbReference>
<dbReference type="Gene3D" id="2.160.20.10">
    <property type="entry name" value="Single-stranded right-handed beta-helix, Pectin lyase-like"/>
    <property type="match status" value="1"/>
</dbReference>
<comment type="caution">
    <text evidence="2">The sequence shown here is derived from an EMBL/GenBank/DDBJ whole genome shotgun (WGS) entry which is preliminary data.</text>
</comment>
<protein>
    <submittedName>
        <fullName evidence="2">Uncharacterized protein</fullName>
    </submittedName>
</protein>
<sequence length="370" mass="37908">MRPSAVLPTLALAAASTLAVTIAVTLVATPAHAGPPPTCGSTLTVDTRLRADLTCPADGLRLAPGVTLDLGGHTLRGPGTGVGVAVSNEGTVTVRNGTLADWGHAVQTIFPADEESVSGPLVVRRVTVQDNAVGVSASGEDTTGRWRKPTTVDRSTFLRNDIGLLVAWFGSAEVDRSTFTDNRVGLFNDAGDATVTDSRFLRNERGYVATEASGHIEGSTFADNATAVRQNNVGSVTIVDSRFTGSVTAVDAIGWEAAVSGSTFVSNTTAVAVGEYGGAVIGSTFRQNGTTVRVPDMLSGPALVQDNTFLRNADGLDSTLGDPYLEVGGNVARGNTGWGLHVPGATDLGGNTARNNGNEPQCVGVVCATS</sequence>
<keyword evidence="1" id="KW-0732">Signal</keyword>
<reference evidence="2 3" key="1">
    <citation type="submission" date="2019-01" db="EMBL/GenBank/DDBJ databases">
        <title>Draft genome sequence of Cellulomonas takizawaensis strain TKZ-21.</title>
        <authorList>
            <person name="Yamamura H."/>
            <person name="Hayashi T."/>
            <person name="Hamada M."/>
            <person name="Serisawa Y."/>
            <person name="Matsuyama K."/>
            <person name="Nakagawa Y."/>
            <person name="Otoguro M."/>
            <person name="Yanagida F."/>
            <person name="Hayakawa M."/>
        </authorList>
    </citation>
    <scope>NUCLEOTIDE SEQUENCE [LARGE SCALE GENOMIC DNA]</scope>
    <source>
        <strain evidence="2 3">NBRC12680</strain>
    </source>
</reference>
<feature type="signal peptide" evidence="1">
    <location>
        <begin position="1"/>
        <end position="33"/>
    </location>
</feature>
<keyword evidence="3" id="KW-1185">Reference proteome</keyword>
<proteinExistence type="predicted"/>
<dbReference type="InterPro" id="IPR011050">
    <property type="entry name" value="Pectin_lyase_fold/virulence"/>
</dbReference>
<dbReference type="SUPFAM" id="SSF51126">
    <property type="entry name" value="Pectin lyase-like"/>
    <property type="match status" value="1"/>
</dbReference>
<evidence type="ECO:0000313" key="2">
    <source>
        <dbReference type="EMBL" id="GCE77532.1"/>
    </source>
</evidence>
<organism evidence="2 3">
    <name type="scientific">Cellulomonas biazotea</name>
    <dbReference type="NCBI Taxonomy" id="1709"/>
    <lineage>
        <taxon>Bacteria</taxon>
        <taxon>Bacillati</taxon>
        <taxon>Actinomycetota</taxon>
        <taxon>Actinomycetes</taxon>
        <taxon>Micrococcales</taxon>
        <taxon>Cellulomonadaceae</taxon>
        <taxon>Cellulomonas</taxon>
    </lineage>
</organism>
<dbReference type="Proteomes" id="UP000289954">
    <property type="component" value="Unassembled WGS sequence"/>
</dbReference>
<accession>A0A402DTV5</accession>
<evidence type="ECO:0000313" key="3">
    <source>
        <dbReference type="Proteomes" id="UP000289954"/>
    </source>
</evidence>
<name>A0A402DTV5_9CELL</name>